<keyword evidence="2" id="KW-0238">DNA-binding</keyword>
<dbReference type="Pfam" id="PF00392">
    <property type="entry name" value="GntR"/>
    <property type="match status" value="1"/>
</dbReference>
<keyword evidence="3" id="KW-0804">Transcription</keyword>
<dbReference type="InterPro" id="IPR008920">
    <property type="entry name" value="TF_FadR/GntR_C"/>
</dbReference>
<dbReference type="PANTHER" id="PTHR43537:SF5">
    <property type="entry name" value="UXU OPERON TRANSCRIPTIONAL REGULATOR"/>
    <property type="match status" value="1"/>
</dbReference>
<dbReference type="InterPro" id="IPR036388">
    <property type="entry name" value="WH-like_DNA-bd_sf"/>
</dbReference>
<keyword evidence="1" id="KW-0805">Transcription regulation</keyword>
<organism evidence="5 6">
    <name type="scientific">Geodermatophilus sabuli</name>
    <dbReference type="NCBI Taxonomy" id="1564158"/>
    <lineage>
        <taxon>Bacteria</taxon>
        <taxon>Bacillati</taxon>
        <taxon>Actinomycetota</taxon>
        <taxon>Actinomycetes</taxon>
        <taxon>Geodermatophilales</taxon>
        <taxon>Geodermatophilaceae</taxon>
        <taxon>Geodermatophilus</taxon>
    </lineage>
</organism>
<evidence type="ECO:0000256" key="2">
    <source>
        <dbReference type="ARBA" id="ARBA00023125"/>
    </source>
</evidence>
<evidence type="ECO:0000259" key="4">
    <source>
        <dbReference type="PROSITE" id="PS50949"/>
    </source>
</evidence>
<evidence type="ECO:0000256" key="1">
    <source>
        <dbReference type="ARBA" id="ARBA00023015"/>
    </source>
</evidence>
<feature type="domain" description="HTH gntR-type" evidence="4">
    <location>
        <begin position="20"/>
        <end position="88"/>
    </location>
</feature>
<sequence length="242" mass="26335">MTAKDELARPAPAFRQVASGRLSRQVVSQFQQLMREGVLGSGDKLPAERELAEQFNVSRNSVREALRELDLLGLVESRHGEGTFVRHPGPAELMAPFRTVIELSMPAAESVMEFRMAFEPGVAALAAANLTAEREQTLLAALERFEQAVHGEGAVETSDADFHLAVAQATGNPTVIAVHAAVYELLHDMRKKLPSASYDPHDKSVAGHRALLDAIRARDPARAGRVMHQHLSDVAGELEHQA</sequence>
<dbReference type="SMART" id="SM00345">
    <property type="entry name" value="HTH_GNTR"/>
    <property type="match status" value="1"/>
</dbReference>
<dbReference type="GO" id="GO:0003677">
    <property type="term" value="F:DNA binding"/>
    <property type="evidence" value="ECO:0007669"/>
    <property type="project" value="UniProtKB-KW"/>
</dbReference>
<dbReference type="PANTHER" id="PTHR43537">
    <property type="entry name" value="TRANSCRIPTIONAL REGULATOR, GNTR FAMILY"/>
    <property type="match status" value="1"/>
</dbReference>
<dbReference type="SMART" id="SM00895">
    <property type="entry name" value="FCD"/>
    <property type="match status" value="1"/>
</dbReference>
<proteinExistence type="predicted"/>
<dbReference type="EMBL" id="OBDO01000003">
    <property type="protein sequence ID" value="SNX96280.1"/>
    <property type="molecule type" value="Genomic_DNA"/>
</dbReference>
<dbReference type="InterPro" id="IPR011711">
    <property type="entry name" value="GntR_C"/>
</dbReference>
<dbReference type="GO" id="GO:0003700">
    <property type="term" value="F:DNA-binding transcription factor activity"/>
    <property type="evidence" value="ECO:0007669"/>
    <property type="project" value="InterPro"/>
</dbReference>
<dbReference type="PRINTS" id="PR00035">
    <property type="entry name" value="HTHGNTR"/>
</dbReference>
<dbReference type="Pfam" id="PF07729">
    <property type="entry name" value="FCD"/>
    <property type="match status" value="1"/>
</dbReference>
<dbReference type="SUPFAM" id="SSF48008">
    <property type="entry name" value="GntR ligand-binding domain-like"/>
    <property type="match status" value="1"/>
</dbReference>
<dbReference type="CDD" id="cd07377">
    <property type="entry name" value="WHTH_GntR"/>
    <property type="match status" value="1"/>
</dbReference>
<reference evidence="5 6" key="1">
    <citation type="submission" date="2017-09" db="EMBL/GenBank/DDBJ databases">
        <authorList>
            <person name="Ehlers B."/>
            <person name="Leendertz F.H."/>
        </authorList>
    </citation>
    <scope>NUCLEOTIDE SEQUENCE [LARGE SCALE GENOMIC DNA]</scope>
    <source>
        <strain evidence="5 6">DSM 46844</strain>
    </source>
</reference>
<evidence type="ECO:0000256" key="3">
    <source>
        <dbReference type="ARBA" id="ARBA00023163"/>
    </source>
</evidence>
<protein>
    <submittedName>
        <fullName evidence="5">Transcriptional regulator, GntR family</fullName>
    </submittedName>
</protein>
<dbReference type="SUPFAM" id="SSF46785">
    <property type="entry name" value="Winged helix' DNA-binding domain"/>
    <property type="match status" value="1"/>
</dbReference>
<dbReference type="Proteomes" id="UP000219514">
    <property type="component" value="Unassembled WGS sequence"/>
</dbReference>
<gene>
    <name evidence="5" type="ORF">SAMN06893097_103449</name>
</gene>
<accession>A0A285EBC4</accession>
<dbReference type="InterPro" id="IPR036390">
    <property type="entry name" value="WH_DNA-bd_sf"/>
</dbReference>
<evidence type="ECO:0000313" key="5">
    <source>
        <dbReference type="EMBL" id="SNX96280.1"/>
    </source>
</evidence>
<name>A0A285EBC4_9ACTN</name>
<evidence type="ECO:0000313" key="6">
    <source>
        <dbReference type="Proteomes" id="UP000219514"/>
    </source>
</evidence>
<dbReference type="Gene3D" id="1.10.10.10">
    <property type="entry name" value="Winged helix-like DNA-binding domain superfamily/Winged helix DNA-binding domain"/>
    <property type="match status" value="1"/>
</dbReference>
<dbReference type="InterPro" id="IPR000524">
    <property type="entry name" value="Tscrpt_reg_HTH_GntR"/>
</dbReference>
<dbReference type="OrthoDB" id="7989071at2"/>
<keyword evidence="6" id="KW-1185">Reference proteome</keyword>
<dbReference type="AlphaFoldDB" id="A0A285EBC4"/>
<dbReference type="PROSITE" id="PS50949">
    <property type="entry name" value="HTH_GNTR"/>
    <property type="match status" value="1"/>
</dbReference>
<dbReference type="Gene3D" id="1.20.120.530">
    <property type="entry name" value="GntR ligand-binding domain-like"/>
    <property type="match status" value="1"/>
</dbReference>